<keyword evidence="2 7" id="KW-0378">Hydrolase</keyword>
<evidence type="ECO:0000256" key="2">
    <source>
        <dbReference type="ARBA" id="ARBA00022801"/>
    </source>
</evidence>
<evidence type="ECO:0000256" key="5">
    <source>
        <dbReference type="ARBA" id="ARBA00023295"/>
    </source>
</evidence>
<sequence>MRIVDVSSSTALKGLRQRLRKWAGLLLVFFVASCSSGPPDLNAPETPVAVPADYPQRFRTDGNRIVDQLGRTRVLRGVAVPEVVWIAQRQDRQIGFFDRRLFRAAVDWQAETVRISVLPALWRRHGVAEVFRVIDWSVAYARRYGLYLIICYHSIGYPPDETYKSLLDWRYGELYETSQAEIRSFWEQVARRYRDEPAIAFYELFNEPVRQNSPGQFDYDTTEEDWTRLRDWSEGLIDAIRVHDPVRPVILGGLEFGYNLRHAVANPVRRPNVAYAAHPYAGSEWNISWEDAFLAPARRLPVIATEFGFGENGHPESAHRGPGRYRDAIMNAFDQAGLGWTAWSFSHSFPPSLLADPETFAPSPDWGQFIRQALAARAGSRVQGARPPAPRAMAPEELRRAIAGNTESGPWGAIYYNPDGSMVAGHDGQRYPGTWRISAEGRMCQRFPHLRGGAESCAEWRLDGDRLTTRAVDGSGGSGDGANRIDRGNPRGL</sequence>
<dbReference type="GO" id="GO:0030245">
    <property type="term" value="P:cellulose catabolic process"/>
    <property type="evidence" value="ECO:0007669"/>
    <property type="project" value="UniProtKB-KW"/>
</dbReference>
<evidence type="ECO:0000313" key="11">
    <source>
        <dbReference type="Proteomes" id="UP000282957"/>
    </source>
</evidence>
<keyword evidence="3" id="KW-0136">Cellulose degradation</keyword>
<evidence type="ECO:0000256" key="6">
    <source>
        <dbReference type="ARBA" id="ARBA00023326"/>
    </source>
</evidence>
<proteinExistence type="inferred from homology"/>
<dbReference type="AlphaFoldDB" id="A0A437MJC8"/>
<reference evidence="10 11" key="1">
    <citation type="submission" date="2019-01" db="EMBL/GenBank/DDBJ databases">
        <authorList>
            <person name="Chen W.-M."/>
        </authorList>
    </citation>
    <scope>NUCLEOTIDE SEQUENCE [LARGE SCALE GENOMIC DNA]</scope>
    <source>
        <strain evidence="10 11">CCP-6</strain>
    </source>
</reference>
<feature type="domain" description="Glycoside hydrolase family 5" evidence="9">
    <location>
        <begin position="101"/>
        <end position="346"/>
    </location>
</feature>
<evidence type="ECO:0000313" key="10">
    <source>
        <dbReference type="EMBL" id="RVT97716.1"/>
    </source>
</evidence>
<dbReference type="GO" id="GO:0005576">
    <property type="term" value="C:extracellular region"/>
    <property type="evidence" value="ECO:0007669"/>
    <property type="project" value="TreeGrafter"/>
</dbReference>
<evidence type="ECO:0000256" key="7">
    <source>
        <dbReference type="RuleBase" id="RU361153"/>
    </source>
</evidence>
<dbReference type="GO" id="GO:0009986">
    <property type="term" value="C:cell surface"/>
    <property type="evidence" value="ECO:0007669"/>
    <property type="project" value="TreeGrafter"/>
</dbReference>
<comment type="similarity">
    <text evidence="1 7">Belongs to the glycosyl hydrolase 5 (cellulase A) family.</text>
</comment>
<keyword evidence="4" id="KW-0119">Carbohydrate metabolism</keyword>
<evidence type="ECO:0000256" key="8">
    <source>
        <dbReference type="SAM" id="MobiDB-lite"/>
    </source>
</evidence>
<dbReference type="OrthoDB" id="1153097at2"/>
<feature type="compositionally biased region" description="Basic and acidic residues" evidence="8">
    <location>
        <begin position="483"/>
        <end position="493"/>
    </location>
</feature>
<evidence type="ECO:0000259" key="9">
    <source>
        <dbReference type="Pfam" id="PF00150"/>
    </source>
</evidence>
<dbReference type="RefSeq" id="WP_127786945.1">
    <property type="nucleotide sequence ID" value="NZ_SACL01000002.1"/>
</dbReference>
<evidence type="ECO:0000256" key="4">
    <source>
        <dbReference type="ARBA" id="ARBA00023277"/>
    </source>
</evidence>
<organism evidence="10 11">
    <name type="scientific">Rhodovarius crocodyli</name>
    <dbReference type="NCBI Taxonomy" id="1979269"/>
    <lineage>
        <taxon>Bacteria</taxon>
        <taxon>Pseudomonadati</taxon>
        <taxon>Pseudomonadota</taxon>
        <taxon>Alphaproteobacteria</taxon>
        <taxon>Acetobacterales</taxon>
        <taxon>Roseomonadaceae</taxon>
        <taxon>Rhodovarius</taxon>
    </lineage>
</organism>
<evidence type="ECO:0000256" key="3">
    <source>
        <dbReference type="ARBA" id="ARBA00023001"/>
    </source>
</evidence>
<dbReference type="InterPro" id="IPR017853">
    <property type="entry name" value="GH"/>
</dbReference>
<feature type="region of interest" description="Disordered" evidence="8">
    <location>
        <begin position="470"/>
        <end position="493"/>
    </location>
</feature>
<dbReference type="InterPro" id="IPR050386">
    <property type="entry name" value="Glycosyl_hydrolase_5"/>
</dbReference>
<dbReference type="PROSITE" id="PS51257">
    <property type="entry name" value="PROKAR_LIPOPROTEIN"/>
    <property type="match status" value="1"/>
</dbReference>
<name>A0A437MJC8_9PROT</name>
<keyword evidence="11" id="KW-1185">Reference proteome</keyword>
<dbReference type="Proteomes" id="UP000282957">
    <property type="component" value="Unassembled WGS sequence"/>
</dbReference>
<comment type="caution">
    <text evidence="10">The sequence shown here is derived from an EMBL/GenBank/DDBJ whole genome shotgun (WGS) entry which is preliminary data.</text>
</comment>
<keyword evidence="6" id="KW-0624">Polysaccharide degradation</keyword>
<dbReference type="Gene3D" id="3.20.20.80">
    <property type="entry name" value="Glycosidases"/>
    <property type="match status" value="1"/>
</dbReference>
<evidence type="ECO:0000256" key="1">
    <source>
        <dbReference type="ARBA" id="ARBA00005641"/>
    </source>
</evidence>
<gene>
    <name evidence="10" type="ORF">EOD42_07865</name>
</gene>
<accession>A0A437MJC8</accession>
<dbReference type="SUPFAM" id="SSF51445">
    <property type="entry name" value="(Trans)glycosidases"/>
    <property type="match status" value="1"/>
</dbReference>
<keyword evidence="5 7" id="KW-0326">Glycosidase</keyword>
<protein>
    <recommendedName>
        <fullName evidence="9">Glycoside hydrolase family 5 domain-containing protein</fullName>
    </recommendedName>
</protein>
<dbReference type="InterPro" id="IPR001547">
    <property type="entry name" value="Glyco_hydro_5"/>
</dbReference>
<dbReference type="PANTHER" id="PTHR31297:SF41">
    <property type="entry name" value="ENDOGLUCANASE, PUTATIVE (AFU_ORTHOLOGUE AFUA_5G01830)-RELATED"/>
    <property type="match status" value="1"/>
</dbReference>
<dbReference type="Pfam" id="PF00150">
    <property type="entry name" value="Cellulase"/>
    <property type="match status" value="1"/>
</dbReference>
<dbReference type="GO" id="GO:0008422">
    <property type="term" value="F:beta-glucosidase activity"/>
    <property type="evidence" value="ECO:0007669"/>
    <property type="project" value="TreeGrafter"/>
</dbReference>
<dbReference type="PANTHER" id="PTHR31297">
    <property type="entry name" value="GLUCAN ENDO-1,6-BETA-GLUCOSIDASE B"/>
    <property type="match status" value="1"/>
</dbReference>
<dbReference type="EMBL" id="SACL01000002">
    <property type="protein sequence ID" value="RVT97716.1"/>
    <property type="molecule type" value="Genomic_DNA"/>
</dbReference>